<keyword evidence="3 6" id="KW-0808">Transferase</keyword>
<evidence type="ECO:0000256" key="2">
    <source>
        <dbReference type="ARBA" id="ARBA00006706"/>
    </source>
</evidence>
<organism evidence="7 8">
    <name type="scientific">Pedobacter chinensis</name>
    <dbReference type="NCBI Taxonomy" id="2282421"/>
    <lineage>
        <taxon>Bacteria</taxon>
        <taxon>Pseudomonadati</taxon>
        <taxon>Bacteroidota</taxon>
        <taxon>Sphingobacteriia</taxon>
        <taxon>Sphingobacteriales</taxon>
        <taxon>Sphingobacteriaceae</taxon>
        <taxon>Pedobacter</taxon>
    </lineage>
</organism>
<dbReference type="InterPro" id="IPR008949">
    <property type="entry name" value="Isoprenoid_synthase_dom_sf"/>
</dbReference>
<dbReference type="Pfam" id="PF00348">
    <property type="entry name" value="polyprenyl_synt"/>
    <property type="match status" value="1"/>
</dbReference>
<dbReference type="GO" id="GO:0008299">
    <property type="term" value="P:isoprenoid biosynthetic process"/>
    <property type="evidence" value="ECO:0007669"/>
    <property type="project" value="InterPro"/>
</dbReference>
<proteinExistence type="inferred from homology"/>
<evidence type="ECO:0000256" key="6">
    <source>
        <dbReference type="RuleBase" id="RU004466"/>
    </source>
</evidence>
<comment type="cofactor">
    <cofactor evidence="1">
        <name>Mg(2+)</name>
        <dbReference type="ChEBI" id="CHEBI:18420"/>
    </cofactor>
</comment>
<dbReference type="OrthoDB" id="9805316at2"/>
<dbReference type="CDD" id="cd00685">
    <property type="entry name" value="Trans_IPPS_HT"/>
    <property type="match status" value="1"/>
</dbReference>
<dbReference type="PROSITE" id="PS00723">
    <property type="entry name" value="POLYPRENYL_SYNTHASE_1"/>
    <property type="match status" value="1"/>
</dbReference>
<gene>
    <name evidence="7" type="ORF">DU508_15195</name>
</gene>
<dbReference type="PROSITE" id="PS00444">
    <property type="entry name" value="POLYPRENYL_SYNTHASE_2"/>
    <property type="match status" value="1"/>
</dbReference>
<reference evidence="7 8" key="1">
    <citation type="submission" date="2018-07" db="EMBL/GenBank/DDBJ databases">
        <title>Pedobacter sp. nov., isolated from soil.</title>
        <authorList>
            <person name="Zhou L.Y."/>
            <person name="Du Z.J."/>
        </authorList>
    </citation>
    <scope>NUCLEOTIDE SEQUENCE [LARGE SCALE GENOMIC DNA]</scope>
    <source>
        <strain evidence="7 8">JDX94</strain>
    </source>
</reference>
<comment type="similarity">
    <text evidence="2 6">Belongs to the FPP/GGPP synthase family.</text>
</comment>
<protein>
    <submittedName>
        <fullName evidence="7">Polyprenyl synthetase family protein</fullName>
    </submittedName>
</protein>
<dbReference type="InterPro" id="IPR033749">
    <property type="entry name" value="Polyprenyl_synt_CS"/>
</dbReference>
<dbReference type="SFLD" id="SFLDS00005">
    <property type="entry name" value="Isoprenoid_Synthase_Type_I"/>
    <property type="match status" value="1"/>
</dbReference>
<dbReference type="AlphaFoldDB" id="A0A369PTL0"/>
<dbReference type="PANTHER" id="PTHR12001">
    <property type="entry name" value="GERANYLGERANYL PYROPHOSPHATE SYNTHASE"/>
    <property type="match status" value="1"/>
</dbReference>
<evidence type="ECO:0000256" key="1">
    <source>
        <dbReference type="ARBA" id="ARBA00001946"/>
    </source>
</evidence>
<evidence type="ECO:0000313" key="8">
    <source>
        <dbReference type="Proteomes" id="UP000253961"/>
    </source>
</evidence>
<dbReference type="SUPFAM" id="SSF48576">
    <property type="entry name" value="Terpenoid synthases"/>
    <property type="match status" value="1"/>
</dbReference>
<evidence type="ECO:0000256" key="3">
    <source>
        <dbReference type="ARBA" id="ARBA00022679"/>
    </source>
</evidence>
<dbReference type="EMBL" id="QPKV01000006">
    <property type="protein sequence ID" value="RDC55622.1"/>
    <property type="molecule type" value="Genomic_DNA"/>
</dbReference>
<evidence type="ECO:0000313" key="7">
    <source>
        <dbReference type="EMBL" id="RDC55622.1"/>
    </source>
</evidence>
<evidence type="ECO:0000256" key="5">
    <source>
        <dbReference type="ARBA" id="ARBA00022842"/>
    </source>
</evidence>
<keyword evidence="8" id="KW-1185">Reference proteome</keyword>
<keyword evidence="5" id="KW-0460">Magnesium</keyword>
<dbReference type="Gene3D" id="1.10.600.10">
    <property type="entry name" value="Farnesyl Diphosphate Synthase"/>
    <property type="match status" value="1"/>
</dbReference>
<sequence>MFKQNMHTTEQLQQILDTAIQNLRFPDQPKQLYDPITYIINLGGKRVRPLLVLMATELFGKDAHDSIHAAMAIEVFHNFTLVHDDIMDNAPLRRGKATVHEKWSTNTAILSGDVMMVEANKNLAKVNPVFLKEVLDTFNATAQGVCEGQQLDMEFENRDDVSIEEYINMIRLKTAVLLGGALKLGAIIAGASEKDADLIYQFGENIGIAFQLQDDILDVYADPEKFGKQVGGDIIANKKTFLLLKAFELAEGDTRESLDTWTSYKDFDTKEKVKTVRSVYDTLDVQNIAKESMNHYLNKALNVFGQINVSDERKSNLLTLTNQLMAREY</sequence>
<name>A0A369PTL0_9SPHI</name>
<dbReference type="Proteomes" id="UP000253961">
    <property type="component" value="Unassembled WGS sequence"/>
</dbReference>
<dbReference type="SFLD" id="SFLDG01017">
    <property type="entry name" value="Polyprenyl_Transferase_Like"/>
    <property type="match status" value="1"/>
</dbReference>
<dbReference type="InterPro" id="IPR000092">
    <property type="entry name" value="Polyprenyl_synt"/>
</dbReference>
<dbReference type="GO" id="GO:0004659">
    <property type="term" value="F:prenyltransferase activity"/>
    <property type="evidence" value="ECO:0007669"/>
    <property type="project" value="InterPro"/>
</dbReference>
<dbReference type="PANTHER" id="PTHR12001:SF85">
    <property type="entry name" value="SHORT CHAIN ISOPRENYL DIPHOSPHATE SYNTHASE"/>
    <property type="match status" value="1"/>
</dbReference>
<accession>A0A369PTL0</accession>
<keyword evidence="4" id="KW-0479">Metal-binding</keyword>
<dbReference type="GO" id="GO:0046872">
    <property type="term" value="F:metal ion binding"/>
    <property type="evidence" value="ECO:0007669"/>
    <property type="project" value="UniProtKB-KW"/>
</dbReference>
<evidence type="ECO:0000256" key="4">
    <source>
        <dbReference type="ARBA" id="ARBA00022723"/>
    </source>
</evidence>
<comment type="caution">
    <text evidence="7">The sequence shown here is derived from an EMBL/GenBank/DDBJ whole genome shotgun (WGS) entry which is preliminary data.</text>
</comment>